<sequence>MCSIAYFQQEYLLHQSLLASKQFAEEVLKVHNDYRKKHGVPPLKLCKKLNRGAQQYAEELATTRVLKHSSESANGNCGENLAWASYDQSGELSPLVVSQTPGKCFISSTLGSEHLVARVLEFLPLQKSIQHSPALAPWGQAGGLQSPMCPESRKHMWAQRE</sequence>
<feature type="domain" description="SCP" evidence="12">
    <location>
        <begin position="28"/>
        <end position="82"/>
    </location>
</feature>
<dbReference type="AlphaFoldDB" id="A0A8C3R3L0"/>
<evidence type="ECO:0000256" key="2">
    <source>
        <dbReference type="ARBA" id="ARBA00022707"/>
    </source>
</evidence>
<evidence type="ECO:0000256" key="10">
    <source>
        <dbReference type="ARBA" id="ARBA00075475"/>
    </source>
</evidence>
<comment type="subcellular location">
    <subcellularLocation>
        <location evidence="7">Golgi apparatus membrane</location>
        <topology evidence="7">Lipid-anchor</topology>
    </subcellularLocation>
</comment>
<keyword evidence="4" id="KW-0175">Coiled coil</keyword>
<evidence type="ECO:0000259" key="12">
    <source>
        <dbReference type="Pfam" id="PF00188"/>
    </source>
</evidence>
<evidence type="ECO:0000256" key="11">
    <source>
        <dbReference type="SAM" id="MobiDB-lite"/>
    </source>
</evidence>
<keyword evidence="6" id="KW-0449">Lipoprotein</keyword>
<organism evidence="13 14">
    <name type="scientific">Cyanoderma ruficeps</name>
    <name type="common">rufous-capped babbler</name>
    <dbReference type="NCBI Taxonomy" id="181631"/>
    <lineage>
        <taxon>Eukaryota</taxon>
        <taxon>Metazoa</taxon>
        <taxon>Chordata</taxon>
        <taxon>Craniata</taxon>
        <taxon>Vertebrata</taxon>
        <taxon>Euteleostomi</taxon>
        <taxon>Archelosauria</taxon>
        <taxon>Archosauria</taxon>
        <taxon>Dinosauria</taxon>
        <taxon>Saurischia</taxon>
        <taxon>Theropoda</taxon>
        <taxon>Coelurosauria</taxon>
        <taxon>Aves</taxon>
        <taxon>Neognathae</taxon>
        <taxon>Neoaves</taxon>
        <taxon>Telluraves</taxon>
        <taxon>Australaves</taxon>
        <taxon>Passeriformes</taxon>
        <taxon>Sylvioidea</taxon>
        <taxon>Timaliidae</taxon>
        <taxon>Cyanoderma</taxon>
    </lineage>
</organism>
<proteinExistence type="inferred from homology"/>
<evidence type="ECO:0000256" key="1">
    <source>
        <dbReference type="ARBA" id="ARBA00009923"/>
    </source>
</evidence>
<evidence type="ECO:0000256" key="6">
    <source>
        <dbReference type="ARBA" id="ARBA00023288"/>
    </source>
</evidence>
<dbReference type="SUPFAM" id="SSF55797">
    <property type="entry name" value="PR-1-like"/>
    <property type="match status" value="1"/>
</dbReference>
<evidence type="ECO:0000256" key="9">
    <source>
        <dbReference type="ARBA" id="ARBA00069728"/>
    </source>
</evidence>
<dbReference type="Gene3D" id="3.40.33.10">
    <property type="entry name" value="CAP"/>
    <property type="match status" value="1"/>
</dbReference>
<feature type="region of interest" description="Disordered" evidence="11">
    <location>
        <begin position="140"/>
        <end position="161"/>
    </location>
</feature>
<evidence type="ECO:0000313" key="14">
    <source>
        <dbReference type="Proteomes" id="UP000694396"/>
    </source>
</evidence>
<comment type="similarity">
    <text evidence="1">Belongs to the CRISP family.</text>
</comment>
<evidence type="ECO:0000313" key="13">
    <source>
        <dbReference type="Ensembl" id="ENSCRFP00000015589.1"/>
    </source>
</evidence>
<keyword evidence="5" id="KW-0472">Membrane</keyword>
<dbReference type="Ensembl" id="ENSCRFT00000016141.1">
    <property type="protein sequence ID" value="ENSCRFP00000015589.1"/>
    <property type="gene ID" value="ENSCRFG00000011997.1"/>
</dbReference>
<name>A0A8C3R3L0_9PASS</name>
<keyword evidence="14" id="KW-1185">Reference proteome</keyword>
<dbReference type="InterPro" id="IPR014044">
    <property type="entry name" value="CAP_dom"/>
</dbReference>
<dbReference type="FunFam" id="3.40.33.10:FF:000015">
    <property type="entry name" value="Golgi-associated plant pathogenesis-related protein 1"/>
    <property type="match status" value="1"/>
</dbReference>
<evidence type="ECO:0000256" key="5">
    <source>
        <dbReference type="ARBA" id="ARBA00023136"/>
    </source>
</evidence>
<feature type="compositionally biased region" description="Basic and acidic residues" evidence="11">
    <location>
        <begin position="151"/>
        <end position="161"/>
    </location>
</feature>
<evidence type="ECO:0000256" key="8">
    <source>
        <dbReference type="ARBA" id="ARBA00063947"/>
    </source>
</evidence>
<comment type="subunit">
    <text evidence="8">Homodimer. Interacts with CAV1.</text>
</comment>
<keyword evidence="2" id="KW-0519">Myristate</keyword>
<evidence type="ECO:0000256" key="4">
    <source>
        <dbReference type="ARBA" id="ARBA00023054"/>
    </source>
</evidence>
<dbReference type="Pfam" id="PF00188">
    <property type="entry name" value="CAP"/>
    <property type="match status" value="1"/>
</dbReference>
<reference evidence="13" key="1">
    <citation type="submission" date="2025-08" db="UniProtKB">
        <authorList>
            <consortium name="Ensembl"/>
        </authorList>
    </citation>
    <scope>IDENTIFICATION</scope>
</reference>
<evidence type="ECO:0000256" key="3">
    <source>
        <dbReference type="ARBA" id="ARBA00023034"/>
    </source>
</evidence>
<dbReference type="InterPro" id="IPR035940">
    <property type="entry name" value="CAP_sf"/>
</dbReference>
<dbReference type="GO" id="GO:0000139">
    <property type="term" value="C:Golgi membrane"/>
    <property type="evidence" value="ECO:0007669"/>
    <property type="project" value="UniProtKB-SubCell"/>
</dbReference>
<evidence type="ECO:0000256" key="7">
    <source>
        <dbReference type="ARBA" id="ARBA00037794"/>
    </source>
</evidence>
<accession>A0A8C3R3L0</accession>
<keyword evidence="3" id="KW-0333">Golgi apparatus</keyword>
<reference evidence="13" key="2">
    <citation type="submission" date="2025-09" db="UniProtKB">
        <authorList>
            <consortium name="Ensembl"/>
        </authorList>
    </citation>
    <scope>IDENTIFICATION</scope>
</reference>
<dbReference type="Proteomes" id="UP000694396">
    <property type="component" value="Unplaced"/>
</dbReference>
<protein>
    <recommendedName>
        <fullName evidence="9">Golgi-associated plant pathogenesis-related protein 1</fullName>
    </recommendedName>
    <alternativeName>
        <fullName evidence="10">Glioma pathogenesis-related protein 2</fullName>
    </alternativeName>
</protein>